<dbReference type="InterPro" id="IPR023299">
    <property type="entry name" value="ATPase_P-typ_cyto_dom_N"/>
</dbReference>
<dbReference type="EC" id="7.6.2.1" evidence="15"/>
<feature type="transmembrane region" description="Helical" evidence="15">
    <location>
        <begin position="243"/>
        <end position="266"/>
    </location>
</feature>
<feature type="binding site" evidence="14">
    <location>
        <position position="357"/>
    </location>
    <ligand>
        <name>Mg(2+)</name>
        <dbReference type="ChEBI" id="CHEBI:18420"/>
    </ligand>
</feature>
<keyword evidence="6 13" id="KW-0067">ATP-binding</keyword>
<dbReference type="FunFam" id="3.40.50.1000:FF:000014">
    <property type="entry name" value="Phospholipid-transporting ATPase"/>
    <property type="match status" value="1"/>
</dbReference>
<dbReference type="Proteomes" id="UP000011087">
    <property type="component" value="Unassembled WGS sequence"/>
</dbReference>
<feature type="binding site" evidence="13">
    <location>
        <position position="635"/>
    </location>
    <ligand>
        <name>ATP</name>
        <dbReference type="ChEBI" id="CHEBI:30616"/>
    </ligand>
</feature>
<dbReference type="Pfam" id="PF13246">
    <property type="entry name" value="Cation_ATPase"/>
    <property type="match status" value="1"/>
</dbReference>
<feature type="binding site" evidence="13">
    <location>
        <position position="521"/>
    </location>
    <ligand>
        <name>ATP</name>
        <dbReference type="ChEBI" id="CHEBI:30616"/>
    </ligand>
</feature>
<sequence>VTTAKYTFYSFLFINLYQQFSRFANIYFLVIAALQLLTPLSPTGRYSTAAPLALVLAANMVREIWEDSKRHKDDYEVNNRVIEVIRGGRVVEELWKNLKVGDIVWVKKGTEFPADLVQLASSDESGGSYIDTCNLDGETNLKIKSSLSLTQDARNHSQISKTRGLFEYEPPNKRLYTFVGKVTIDQQTIPVDNDVVLLRGAVLRNTKWIYGVVVYAGKQTKLLMNARAAQLKMSNVERLTNRILAAVLLFELIMCSLGCIGNAIWAKGNKTTWYMPYLESQSTAEVLSSWITYFILLNNYLPISLYVSMELAKLGQKVLIDNDVEMYHAKSDTPALARTSNLNEELGQIEYIFSDKTGTLTRNEMEFRKCFIVNTSYGFGTTEIGASMAMRQKGEMKKDPAEADADATIAQKRIESNHPDSRAIRDFFRNLSVSHTVVPEGEPQPNKIKYQAESPDEGALVSAAKCLGFFYCEKTAKTHTVDVFGQRETYEILNVNKFNSTRKRMSCVVKTPENRLMLYIKGADNVMLDRLAPGQSYIHETADMLKSYAQEGLRTLVIGQREISEQEWREWDKVFRHAASSLVDREDKLMDAAEMIERDITLVGATAIEDKLQIGVPDAISTLAMAGIKIWVLTGDKQETAENIGFACNLIKEEMKRIYLLEGDTDTIKRSVIQEMEDMKKTPDKEHCLIVDGKALLEIMRAQEEKDASSDSLDLMLSFLDLAKKCKAVVACRVSPDQKRQIVAMVKHNVKPYPMTLAIGDGANDVPMILEASVGIGISGNEGMQAVRSSDYAIAQFRFLKRLLLVHGRSNYKRVSVVVMYSLYKNCTLVSTLFAFGTYSGWTGTALFDALMLAGFNVGWAFFGVIIFGTIENDVSPTAAIAYPQLYMSGQQQRDFNMRVLLRWFLTGIYHTVICFFIASAIFMNMTVKPTWAEDGHVVFGTIVQQSIIAVVNLKLLIETNYLTNYSLFSYVLGWLLFVL</sequence>
<dbReference type="OMA" id="KHTYKKT"/>
<feature type="active site" description="4-aspartylphosphate intermediate" evidence="12">
    <location>
        <position position="355"/>
    </location>
</feature>
<reference evidence="20" key="2">
    <citation type="submission" date="2012-11" db="EMBL/GenBank/DDBJ databases">
        <authorList>
            <person name="Kuo A."/>
            <person name="Curtis B.A."/>
            <person name="Tanifuji G."/>
            <person name="Burki F."/>
            <person name="Gruber A."/>
            <person name="Irimia M."/>
            <person name="Maruyama S."/>
            <person name="Arias M.C."/>
            <person name="Ball S.G."/>
            <person name="Gile G.H."/>
            <person name="Hirakawa Y."/>
            <person name="Hopkins J.F."/>
            <person name="Rensing S.A."/>
            <person name="Schmutz J."/>
            <person name="Symeonidi A."/>
            <person name="Elias M."/>
            <person name="Eveleigh R.J."/>
            <person name="Herman E.K."/>
            <person name="Klute M.J."/>
            <person name="Nakayama T."/>
            <person name="Obornik M."/>
            <person name="Reyes-Prieto A."/>
            <person name="Armbrust E.V."/>
            <person name="Aves S.J."/>
            <person name="Beiko R.G."/>
            <person name="Coutinho P."/>
            <person name="Dacks J.B."/>
            <person name="Durnford D.G."/>
            <person name="Fast N.M."/>
            <person name="Green B.R."/>
            <person name="Grisdale C."/>
            <person name="Hempe F."/>
            <person name="Henrissat B."/>
            <person name="Hoppner M.P."/>
            <person name="Ishida K.-I."/>
            <person name="Kim E."/>
            <person name="Koreny L."/>
            <person name="Kroth P.G."/>
            <person name="Liu Y."/>
            <person name="Malik S.-B."/>
            <person name="Maier U.G."/>
            <person name="McRose D."/>
            <person name="Mock T."/>
            <person name="Neilson J.A."/>
            <person name="Onodera N.T."/>
            <person name="Poole A.M."/>
            <person name="Pritham E.J."/>
            <person name="Richards T.A."/>
            <person name="Rocap G."/>
            <person name="Roy S.W."/>
            <person name="Sarai C."/>
            <person name="Schaack S."/>
            <person name="Shirato S."/>
            <person name="Slamovits C.H."/>
            <person name="Spencer D.F."/>
            <person name="Suzuki S."/>
            <person name="Worden A.Z."/>
            <person name="Zauner S."/>
            <person name="Barry K."/>
            <person name="Bell C."/>
            <person name="Bharti A.K."/>
            <person name="Crow J.A."/>
            <person name="Grimwood J."/>
            <person name="Kramer R."/>
            <person name="Lindquist E."/>
            <person name="Lucas S."/>
            <person name="Salamov A."/>
            <person name="McFadden G.I."/>
            <person name="Lane C.E."/>
            <person name="Keeling P.J."/>
            <person name="Gray M.W."/>
            <person name="Grigoriev I.V."/>
            <person name="Archibald J.M."/>
        </authorList>
    </citation>
    <scope>NUCLEOTIDE SEQUENCE</scope>
    <source>
        <strain evidence="20">CCMP2712</strain>
    </source>
</reference>
<feature type="domain" description="P-type ATPase N-terminal" evidence="16">
    <location>
        <begin position="1"/>
        <end position="48"/>
    </location>
</feature>
<dbReference type="Gene3D" id="3.40.50.1000">
    <property type="entry name" value="HAD superfamily/HAD-like"/>
    <property type="match status" value="1"/>
</dbReference>
<proteinExistence type="inferred from homology"/>
<feature type="transmembrane region" description="Helical" evidence="15">
    <location>
        <begin position="963"/>
        <end position="979"/>
    </location>
</feature>
<dbReference type="EnsemblProtists" id="EKX38131">
    <property type="protein sequence ID" value="EKX38131"/>
    <property type="gene ID" value="GUITHDRAFT_43842"/>
</dbReference>
<keyword evidence="5 13" id="KW-0547">Nucleotide-binding</keyword>
<dbReference type="PRINTS" id="PR00119">
    <property type="entry name" value="CATATPASE"/>
</dbReference>
<evidence type="ECO:0000256" key="15">
    <source>
        <dbReference type="RuleBase" id="RU362033"/>
    </source>
</evidence>
<dbReference type="OrthoDB" id="377733at2759"/>
<feature type="transmembrane region" description="Helical" evidence="15">
    <location>
        <begin position="286"/>
        <end position="307"/>
    </location>
</feature>
<comment type="similarity">
    <text evidence="2 15">Belongs to the cation transport ATPase (P-type) (TC 3.A.3) family. Type IV subfamily.</text>
</comment>
<dbReference type="GO" id="GO:0045332">
    <property type="term" value="P:phospholipid translocation"/>
    <property type="evidence" value="ECO:0007669"/>
    <property type="project" value="TreeGrafter"/>
</dbReference>
<dbReference type="InterPro" id="IPR032631">
    <property type="entry name" value="P-type_ATPase_N"/>
</dbReference>
<reference evidence="19" key="3">
    <citation type="submission" date="2015-06" db="UniProtKB">
        <authorList>
            <consortium name="EnsemblProtists"/>
        </authorList>
    </citation>
    <scope>IDENTIFICATION</scope>
</reference>
<feature type="transmembrane region" description="Helical" evidence="15">
    <location>
        <begin position="20"/>
        <end position="38"/>
    </location>
</feature>
<feature type="transmembrane region" description="Helical" evidence="15">
    <location>
        <begin position="44"/>
        <end position="61"/>
    </location>
</feature>
<dbReference type="InterPro" id="IPR006539">
    <property type="entry name" value="P-type_ATPase_IV"/>
</dbReference>
<feature type="non-terminal residue" evidence="18">
    <location>
        <position position="1"/>
    </location>
</feature>
<evidence type="ECO:0000256" key="3">
    <source>
        <dbReference type="ARBA" id="ARBA00022692"/>
    </source>
</evidence>
<feature type="transmembrane region" description="Helical" evidence="15">
    <location>
        <begin position="901"/>
        <end position="924"/>
    </location>
</feature>
<feature type="binding site" evidence="13">
    <location>
        <position position="739"/>
    </location>
    <ligand>
        <name>ATP</name>
        <dbReference type="ChEBI" id="CHEBI:30616"/>
    </ligand>
</feature>
<reference evidence="18 20" key="1">
    <citation type="journal article" date="2012" name="Nature">
        <title>Algal genomes reveal evolutionary mosaicism and the fate of nucleomorphs.</title>
        <authorList>
            <consortium name="DOE Joint Genome Institute"/>
            <person name="Curtis B.A."/>
            <person name="Tanifuji G."/>
            <person name="Burki F."/>
            <person name="Gruber A."/>
            <person name="Irimia M."/>
            <person name="Maruyama S."/>
            <person name="Arias M.C."/>
            <person name="Ball S.G."/>
            <person name="Gile G.H."/>
            <person name="Hirakawa Y."/>
            <person name="Hopkins J.F."/>
            <person name="Kuo A."/>
            <person name="Rensing S.A."/>
            <person name="Schmutz J."/>
            <person name="Symeonidi A."/>
            <person name="Elias M."/>
            <person name="Eveleigh R.J."/>
            <person name="Herman E.K."/>
            <person name="Klute M.J."/>
            <person name="Nakayama T."/>
            <person name="Obornik M."/>
            <person name="Reyes-Prieto A."/>
            <person name="Armbrust E.V."/>
            <person name="Aves S.J."/>
            <person name="Beiko R.G."/>
            <person name="Coutinho P."/>
            <person name="Dacks J.B."/>
            <person name="Durnford D.G."/>
            <person name="Fast N.M."/>
            <person name="Green B.R."/>
            <person name="Grisdale C.J."/>
            <person name="Hempel F."/>
            <person name="Henrissat B."/>
            <person name="Hoppner M.P."/>
            <person name="Ishida K."/>
            <person name="Kim E."/>
            <person name="Koreny L."/>
            <person name="Kroth P.G."/>
            <person name="Liu Y."/>
            <person name="Malik S.B."/>
            <person name="Maier U.G."/>
            <person name="McRose D."/>
            <person name="Mock T."/>
            <person name="Neilson J.A."/>
            <person name="Onodera N.T."/>
            <person name="Poole A.M."/>
            <person name="Pritham E.J."/>
            <person name="Richards T.A."/>
            <person name="Rocap G."/>
            <person name="Roy S.W."/>
            <person name="Sarai C."/>
            <person name="Schaack S."/>
            <person name="Shirato S."/>
            <person name="Slamovits C.H."/>
            <person name="Spencer D.F."/>
            <person name="Suzuki S."/>
            <person name="Worden A.Z."/>
            <person name="Zauner S."/>
            <person name="Barry K."/>
            <person name="Bell C."/>
            <person name="Bharti A.K."/>
            <person name="Crow J.A."/>
            <person name="Grimwood J."/>
            <person name="Kramer R."/>
            <person name="Lindquist E."/>
            <person name="Lucas S."/>
            <person name="Salamov A."/>
            <person name="McFadden G.I."/>
            <person name="Lane C.E."/>
            <person name="Keeling P.J."/>
            <person name="Gray M.W."/>
            <person name="Grigoriev I.V."/>
            <person name="Archibald J.M."/>
        </authorList>
    </citation>
    <scope>NUCLEOTIDE SEQUENCE</scope>
    <source>
        <strain evidence="18 20">CCMP2712</strain>
    </source>
</reference>
<feature type="transmembrane region" description="Helical" evidence="15">
    <location>
        <begin position="936"/>
        <end position="956"/>
    </location>
</feature>
<evidence type="ECO:0000259" key="16">
    <source>
        <dbReference type="Pfam" id="PF16209"/>
    </source>
</evidence>
<evidence type="ECO:0000256" key="4">
    <source>
        <dbReference type="ARBA" id="ARBA00022723"/>
    </source>
</evidence>
<dbReference type="NCBIfam" id="TIGR01652">
    <property type="entry name" value="ATPase-Plipid"/>
    <property type="match status" value="1"/>
</dbReference>
<dbReference type="InterPro" id="IPR008250">
    <property type="entry name" value="ATPase_P-typ_transduc_dom_A_sf"/>
</dbReference>
<feature type="non-terminal residue" evidence="18">
    <location>
        <position position="980"/>
    </location>
</feature>
<dbReference type="GO" id="GO:0005886">
    <property type="term" value="C:plasma membrane"/>
    <property type="evidence" value="ECO:0007669"/>
    <property type="project" value="TreeGrafter"/>
</dbReference>
<dbReference type="Gene3D" id="3.40.1110.10">
    <property type="entry name" value="Calcium-transporting ATPase, cytoplasmic domain N"/>
    <property type="match status" value="1"/>
</dbReference>
<evidence type="ECO:0000256" key="2">
    <source>
        <dbReference type="ARBA" id="ARBA00008109"/>
    </source>
</evidence>
<protein>
    <recommendedName>
        <fullName evidence="15">Phospholipid-transporting ATPase</fullName>
        <ecNumber evidence="15">7.6.2.1</ecNumber>
    </recommendedName>
</protein>
<dbReference type="SUPFAM" id="SSF81660">
    <property type="entry name" value="Metal cation-transporting ATPase, ATP-binding domain N"/>
    <property type="match status" value="1"/>
</dbReference>
<evidence type="ECO:0000256" key="6">
    <source>
        <dbReference type="ARBA" id="ARBA00022840"/>
    </source>
</evidence>
<evidence type="ECO:0000256" key="11">
    <source>
        <dbReference type="ARBA" id="ARBA00034036"/>
    </source>
</evidence>
<evidence type="ECO:0000256" key="13">
    <source>
        <dbReference type="PIRSR" id="PIRSR606539-2"/>
    </source>
</evidence>
<evidence type="ECO:0000256" key="8">
    <source>
        <dbReference type="ARBA" id="ARBA00022967"/>
    </source>
</evidence>
<keyword evidence="4 14" id="KW-0479">Metal-binding</keyword>
<keyword evidence="20" id="KW-1185">Reference proteome</keyword>
<feature type="binding site" evidence="14">
    <location>
        <position position="355"/>
    </location>
    <ligand>
        <name>Mg(2+)</name>
        <dbReference type="ChEBI" id="CHEBI:18420"/>
    </ligand>
</feature>
<dbReference type="Pfam" id="PF16212">
    <property type="entry name" value="PhoLip_ATPase_C"/>
    <property type="match status" value="1"/>
</dbReference>
<organism evidence="18">
    <name type="scientific">Guillardia theta (strain CCMP2712)</name>
    <name type="common">Cryptophyte</name>
    <dbReference type="NCBI Taxonomy" id="905079"/>
    <lineage>
        <taxon>Eukaryota</taxon>
        <taxon>Cryptophyceae</taxon>
        <taxon>Pyrenomonadales</taxon>
        <taxon>Geminigeraceae</taxon>
        <taxon>Guillardia</taxon>
    </lineage>
</organism>
<dbReference type="InterPro" id="IPR001757">
    <property type="entry name" value="P_typ_ATPase"/>
</dbReference>
<feature type="binding site" evidence="13">
    <location>
        <position position="764"/>
    </location>
    <ligand>
        <name>ATP</name>
        <dbReference type="ChEBI" id="CHEBI:30616"/>
    </ligand>
</feature>
<evidence type="ECO:0000313" key="20">
    <source>
        <dbReference type="Proteomes" id="UP000011087"/>
    </source>
</evidence>
<feature type="binding site" evidence="13">
    <location>
        <position position="356"/>
    </location>
    <ligand>
        <name>ATP</name>
        <dbReference type="ChEBI" id="CHEBI:30616"/>
    </ligand>
</feature>
<dbReference type="Gene3D" id="2.70.150.10">
    <property type="entry name" value="Calcium-transporting ATPase, cytoplasmic transduction domain A"/>
    <property type="match status" value="1"/>
</dbReference>
<dbReference type="InterPro" id="IPR044492">
    <property type="entry name" value="P_typ_ATPase_HD_dom"/>
</dbReference>
<keyword evidence="8 15" id="KW-1278">Translocase</keyword>
<feature type="binding site" evidence="14">
    <location>
        <position position="761"/>
    </location>
    <ligand>
        <name>Mg(2+)</name>
        <dbReference type="ChEBI" id="CHEBI:18420"/>
    </ligand>
</feature>
<keyword evidence="3 15" id="KW-0812">Transmembrane</keyword>
<dbReference type="FunFam" id="3.40.50.1000:FF:000001">
    <property type="entry name" value="Phospholipid-transporting ATPase IC"/>
    <property type="match status" value="1"/>
</dbReference>
<evidence type="ECO:0000256" key="1">
    <source>
        <dbReference type="ARBA" id="ARBA00004141"/>
    </source>
</evidence>
<feature type="binding site" evidence="13">
    <location>
        <position position="355"/>
    </location>
    <ligand>
        <name>ATP</name>
        <dbReference type="ChEBI" id="CHEBI:30616"/>
    </ligand>
</feature>
<feature type="transmembrane region" description="Helical" evidence="15">
    <location>
        <begin position="851"/>
        <end position="871"/>
    </location>
</feature>
<evidence type="ECO:0000256" key="7">
    <source>
        <dbReference type="ARBA" id="ARBA00022842"/>
    </source>
</evidence>
<feature type="binding site" evidence="13">
    <location>
        <position position="457"/>
    </location>
    <ligand>
        <name>ATP</name>
        <dbReference type="ChEBI" id="CHEBI:30616"/>
    </ligand>
</feature>
<dbReference type="KEGG" id="gtt:GUITHDRAFT_43842"/>
<dbReference type="InterPro" id="IPR023214">
    <property type="entry name" value="HAD_sf"/>
</dbReference>
<dbReference type="GO" id="GO:0016887">
    <property type="term" value="F:ATP hydrolysis activity"/>
    <property type="evidence" value="ECO:0007669"/>
    <property type="project" value="InterPro"/>
</dbReference>
<dbReference type="RefSeq" id="XP_005825111.1">
    <property type="nucleotide sequence ID" value="XM_005825054.1"/>
</dbReference>
<dbReference type="eggNOG" id="KOG0206">
    <property type="taxonomic scope" value="Eukaryota"/>
</dbReference>
<dbReference type="PANTHER" id="PTHR24092:SF150">
    <property type="entry name" value="PHOSPHOLIPID-TRANSPORTING ATPASE"/>
    <property type="match status" value="1"/>
</dbReference>
<dbReference type="GO" id="GO:0140326">
    <property type="term" value="F:ATPase-coupled intramembrane lipid transporter activity"/>
    <property type="evidence" value="ECO:0007669"/>
    <property type="project" value="UniProtKB-EC"/>
</dbReference>
<comment type="catalytic activity">
    <reaction evidence="11 15">
        <text>ATP + H2O + phospholipidSide 1 = ADP + phosphate + phospholipidSide 2.</text>
        <dbReference type="EC" id="7.6.2.1"/>
    </reaction>
</comment>
<evidence type="ECO:0000256" key="10">
    <source>
        <dbReference type="ARBA" id="ARBA00023136"/>
    </source>
</evidence>
<dbReference type="GeneID" id="17294873"/>
<comment type="subcellular location">
    <subcellularLocation>
        <location evidence="1 15">Membrane</location>
        <topology evidence="1 15">Multi-pass membrane protein</topology>
    </subcellularLocation>
</comment>
<keyword evidence="9 15" id="KW-1133">Transmembrane helix</keyword>
<evidence type="ECO:0000256" key="9">
    <source>
        <dbReference type="ARBA" id="ARBA00022989"/>
    </source>
</evidence>
<dbReference type="SUPFAM" id="SSF56784">
    <property type="entry name" value="HAD-like"/>
    <property type="match status" value="1"/>
</dbReference>
<dbReference type="SFLD" id="SFLDF00027">
    <property type="entry name" value="p-type_atpase"/>
    <property type="match status" value="1"/>
</dbReference>
<evidence type="ECO:0000256" key="12">
    <source>
        <dbReference type="PIRSR" id="PIRSR606539-1"/>
    </source>
</evidence>
<dbReference type="SUPFAM" id="SSF81665">
    <property type="entry name" value="Calcium ATPase, transmembrane domain M"/>
    <property type="match status" value="1"/>
</dbReference>
<dbReference type="HOGENOM" id="CLU_000846_3_4_1"/>
<feature type="binding site" evidence="13">
    <location>
        <position position="733"/>
    </location>
    <ligand>
        <name>ATP</name>
        <dbReference type="ChEBI" id="CHEBI:30616"/>
    </ligand>
</feature>
<dbReference type="EMBL" id="JH993051">
    <property type="protein sequence ID" value="EKX38131.1"/>
    <property type="molecule type" value="Genomic_DNA"/>
</dbReference>
<dbReference type="NCBIfam" id="TIGR01494">
    <property type="entry name" value="ATPase_P-type"/>
    <property type="match status" value="1"/>
</dbReference>
<dbReference type="SFLD" id="SFLDS00003">
    <property type="entry name" value="Haloacid_Dehalogenase"/>
    <property type="match status" value="1"/>
</dbReference>
<accession>L1IPB6</accession>
<dbReference type="PANTHER" id="PTHR24092">
    <property type="entry name" value="PROBABLE PHOSPHOLIPID-TRANSPORTING ATPASE"/>
    <property type="match status" value="1"/>
</dbReference>
<feature type="binding site" evidence="13">
    <location>
        <position position="498"/>
    </location>
    <ligand>
        <name>ATP</name>
        <dbReference type="ChEBI" id="CHEBI:30616"/>
    </ligand>
</feature>
<feature type="domain" description="P-type ATPase C-terminal" evidence="17">
    <location>
        <begin position="787"/>
        <end position="979"/>
    </location>
</feature>
<dbReference type="Pfam" id="PF16209">
    <property type="entry name" value="PhoLip_ATPase_N"/>
    <property type="match status" value="1"/>
</dbReference>
<dbReference type="PROSITE" id="PS00154">
    <property type="entry name" value="ATPASE_E1_E2"/>
    <property type="match status" value="1"/>
</dbReference>
<dbReference type="InterPro" id="IPR032630">
    <property type="entry name" value="P_typ_ATPase_c"/>
</dbReference>
<dbReference type="InterPro" id="IPR036412">
    <property type="entry name" value="HAD-like_sf"/>
</dbReference>
<evidence type="ECO:0000256" key="5">
    <source>
        <dbReference type="ARBA" id="ARBA00022741"/>
    </source>
</evidence>
<dbReference type="AlphaFoldDB" id="L1IPB6"/>
<keyword evidence="10 15" id="KW-0472">Membrane</keyword>
<comment type="cofactor">
    <cofactor evidence="14">
        <name>Mg(2+)</name>
        <dbReference type="ChEBI" id="CHEBI:18420"/>
    </cofactor>
</comment>
<feature type="binding site" evidence="13">
    <location>
        <position position="634"/>
    </location>
    <ligand>
        <name>ATP</name>
        <dbReference type="ChEBI" id="CHEBI:30616"/>
    </ligand>
</feature>
<dbReference type="GO" id="GO:0000287">
    <property type="term" value="F:magnesium ion binding"/>
    <property type="evidence" value="ECO:0007669"/>
    <property type="project" value="UniProtKB-UniRule"/>
</dbReference>
<feature type="binding site" evidence="13">
    <location>
        <position position="636"/>
    </location>
    <ligand>
        <name>ATP</name>
        <dbReference type="ChEBI" id="CHEBI:30616"/>
    </ligand>
</feature>
<dbReference type="SFLD" id="SFLDG00002">
    <property type="entry name" value="C1.7:_P-type_atpase_like"/>
    <property type="match status" value="1"/>
</dbReference>
<evidence type="ECO:0000259" key="17">
    <source>
        <dbReference type="Pfam" id="PF16212"/>
    </source>
</evidence>
<dbReference type="GO" id="GO:0005524">
    <property type="term" value="F:ATP binding"/>
    <property type="evidence" value="ECO:0007669"/>
    <property type="project" value="UniProtKB-UniRule"/>
</dbReference>
<gene>
    <name evidence="18" type="ORF">GUITHDRAFT_43842</name>
</gene>
<evidence type="ECO:0000256" key="14">
    <source>
        <dbReference type="PIRSR" id="PIRSR606539-3"/>
    </source>
</evidence>
<feature type="binding site" evidence="13">
    <location>
        <position position="765"/>
    </location>
    <ligand>
        <name>ATP</name>
        <dbReference type="ChEBI" id="CHEBI:30616"/>
    </ligand>
</feature>
<name>L1IPB6_GUITC</name>
<dbReference type="STRING" id="905079.L1IPB6"/>
<dbReference type="InterPro" id="IPR023298">
    <property type="entry name" value="ATPase_P-typ_TM_dom_sf"/>
</dbReference>
<keyword evidence="7 14" id="KW-0460">Magnesium</keyword>
<feature type="binding site" evidence="13">
    <location>
        <position position="357"/>
    </location>
    <ligand>
        <name>ATP</name>
        <dbReference type="ChEBI" id="CHEBI:30616"/>
    </ligand>
</feature>
<evidence type="ECO:0000313" key="18">
    <source>
        <dbReference type="EMBL" id="EKX38131.1"/>
    </source>
</evidence>
<dbReference type="InterPro" id="IPR018303">
    <property type="entry name" value="ATPase_P-typ_P_site"/>
</dbReference>
<dbReference type="PaxDb" id="55529-EKX38131"/>
<feature type="binding site" evidence="13">
    <location>
        <position position="554"/>
    </location>
    <ligand>
        <name>ATP</name>
        <dbReference type="ChEBI" id="CHEBI:30616"/>
    </ligand>
</feature>
<dbReference type="SUPFAM" id="SSF81653">
    <property type="entry name" value="Calcium ATPase, transduction domain A"/>
    <property type="match status" value="1"/>
</dbReference>
<feature type="transmembrane region" description="Helical" evidence="15">
    <location>
        <begin position="818"/>
        <end position="839"/>
    </location>
</feature>
<feature type="binding site" evidence="14">
    <location>
        <position position="765"/>
    </location>
    <ligand>
        <name>Mg(2+)</name>
        <dbReference type="ChEBI" id="CHEBI:18420"/>
    </ligand>
</feature>
<evidence type="ECO:0000313" key="19">
    <source>
        <dbReference type="EnsemblProtists" id="EKX38131"/>
    </source>
</evidence>